<reference evidence="2" key="1">
    <citation type="journal article" date="2014" name="Int. J. Syst. Evol. Microbiol.">
        <title>Complete genome sequence of Corynebacterium casei LMG S-19264T (=DSM 44701T), isolated from a smear-ripened cheese.</title>
        <authorList>
            <consortium name="US DOE Joint Genome Institute (JGI-PGF)"/>
            <person name="Walter F."/>
            <person name="Albersmeier A."/>
            <person name="Kalinowski J."/>
            <person name="Ruckert C."/>
        </authorList>
    </citation>
    <scope>NUCLEOTIDE SEQUENCE</scope>
    <source>
        <strain evidence="2">JCM 4122</strain>
    </source>
</reference>
<reference evidence="2" key="2">
    <citation type="submission" date="2020-09" db="EMBL/GenBank/DDBJ databases">
        <authorList>
            <person name="Sun Q."/>
            <person name="Ohkuma M."/>
        </authorList>
    </citation>
    <scope>NUCLEOTIDE SEQUENCE</scope>
    <source>
        <strain evidence="2">JCM 4122</strain>
    </source>
</reference>
<gene>
    <name evidence="2" type="ORF">GCM10017667_75930</name>
</gene>
<comment type="caution">
    <text evidence="2">The sequence shown here is derived from an EMBL/GenBank/DDBJ whole genome shotgun (WGS) entry which is preliminary data.</text>
</comment>
<sequence>MPRTEGPDVREKVGALPPESTNGAGRRSGGGLAVPMAWLCAEYLADQYLTAAGLAEPGSLEHRASLRALALTVHLSGEPAADEWLRLTVHEAGWPDWVEERLAAEAAEDPGGADLALALGAWRALRETWVHAADLDGPSAPGTSLPVDEASRTWVPAWRLGLPLAHLALWLA</sequence>
<dbReference type="AlphaFoldDB" id="A0A919BWP0"/>
<feature type="region of interest" description="Disordered" evidence="1">
    <location>
        <begin position="1"/>
        <end position="29"/>
    </location>
</feature>
<dbReference type="EMBL" id="BNBE01000004">
    <property type="protein sequence ID" value="GHG27803.1"/>
    <property type="molecule type" value="Genomic_DNA"/>
</dbReference>
<feature type="compositionally biased region" description="Basic and acidic residues" evidence="1">
    <location>
        <begin position="1"/>
        <end position="13"/>
    </location>
</feature>
<evidence type="ECO:0000313" key="2">
    <source>
        <dbReference type="EMBL" id="GHG27803.1"/>
    </source>
</evidence>
<accession>A0A919BWP0</accession>
<evidence type="ECO:0000313" key="3">
    <source>
        <dbReference type="Proteomes" id="UP000632849"/>
    </source>
</evidence>
<proteinExistence type="predicted"/>
<dbReference type="Proteomes" id="UP000632849">
    <property type="component" value="Unassembled WGS sequence"/>
</dbReference>
<evidence type="ECO:0000256" key="1">
    <source>
        <dbReference type="SAM" id="MobiDB-lite"/>
    </source>
</evidence>
<organism evidence="2 3">
    <name type="scientific">Streptomyces filamentosus</name>
    <name type="common">Streptomyces roseosporus</name>
    <dbReference type="NCBI Taxonomy" id="67294"/>
    <lineage>
        <taxon>Bacteria</taxon>
        <taxon>Bacillati</taxon>
        <taxon>Actinomycetota</taxon>
        <taxon>Actinomycetes</taxon>
        <taxon>Kitasatosporales</taxon>
        <taxon>Streptomycetaceae</taxon>
        <taxon>Streptomyces</taxon>
    </lineage>
</organism>
<protein>
    <submittedName>
        <fullName evidence="2">Uncharacterized protein</fullName>
    </submittedName>
</protein>
<keyword evidence="3" id="KW-1185">Reference proteome</keyword>
<name>A0A919BWP0_STRFL</name>